<proteinExistence type="predicted"/>
<dbReference type="GO" id="GO:0043531">
    <property type="term" value="F:ADP binding"/>
    <property type="evidence" value="ECO:0007669"/>
    <property type="project" value="InterPro"/>
</dbReference>
<dbReference type="InterPro" id="IPR055414">
    <property type="entry name" value="LRR_R13L4/SHOC2-like"/>
</dbReference>
<evidence type="ECO:0000313" key="8">
    <source>
        <dbReference type="EnsemblPlants" id="QL05p004917:mrna:CDS:1"/>
    </source>
</evidence>
<dbReference type="Gene3D" id="1.10.8.430">
    <property type="entry name" value="Helical domain of apoptotic protease-activating factors"/>
    <property type="match status" value="1"/>
</dbReference>
<dbReference type="InterPro" id="IPR058922">
    <property type="entry name" value="WHD_DRP"/>
</dbReference>
<evidence type="ECO:0000256" key="2">
    <source>
        <dbReference type="ARBA" id="ARBA00022821"/>
    </source>
</evidence>
<dbReference type="AlphaFoldDB" id="A0A7N2LMM2"/>
<dbReference type="EnsemblPlants" id="QL05p004917:mrna">
    <property type="protein sequence ID" value="QL05p004917:mrna:CDS:1"/>
    <property type="gene ID" value="QL05p004917"/>
</dbReference>
<dbReference type="KEGG" id="qlo:115989285"/>
<dbReference type="SUPFAM" id="SSF52058">
    <property type="entry name" value="L domain-like"/>
    <property type="match status" value="1"/>
</dbReference>
<reference evidence="8 9" key="1">
    <citation type="journal article" date="2016" name="G3 (Bethesda)">
        <title>First Draft Assembly and Annotation of the Genome of a California Endemic Oak Quercus lobata Nee (Fagaceae).</title>
        <authorList>
            <person name="Sork V.L."/>
            <person name="Fitz-Gibbon S.T."/>
            <person name="Puiu D."/>
            <person name="Crepeau M."/>
            <person name="Gugger P.F."/>
            <person name="Sherman R."/>
            <person name="Stevens K."/>
            <person name="Langley C.H."/>
            <person name="Pellegrini M."/>
            <person name="Salzberg S.L."/>
        </authorList>
    </citation>
    <scope>NUCLEOTIDE SEQUENCE [LARGE SCALE GENOMIC DNA]</scope>
    <source>
        <strain evidence="8 9">cv. SW786</strain>
    </source>
</reference>
<dbReference type="Gene3D" id="3.80.10.10">
    <property type="entry name" value="Ribonuclease Inhibitor"/>
    <property type="match status" value="1"/>
</dbReference>
<organism evidence="8 9">
    <name type="scientific">Quercus lobata</name>
    <name type="common">Valley oak</name>
    <dbReference type="NCBI Taxonomy" id="97700"/>
    <lineage>
        <taxon>Eukaryota</taxon>
        <taxon>Viridiplantae</taxon>
        <taxon>Streptophyta</taxon>
        <taxon>Embryophyta</taxon>
        <taxon>Tracheophyta</taxon>
        <taxon>Spermatophyta</taxon>
        <taxon>Magnoliopsida</taxon>
        <taxon>eudicotyledons</taxon>
        <taxon>Gunneridae</taxon>
        <taxon>Pentapetalae</taxon>
        <taxon>rosids</taxon>
        <taxon>fabids</taxon>
        <taxon>Fagales</taxon>
        <taxon>Fagaceae</taxon>
        <taxon>Quercus</taxon>
    </lineage>
</organism>
<dbReference type="InterPro" id="IPR027417">
    <property type="entry name" value="P-loop_NTPase"/>
</dbReference>
<dbReference type="OMA" id="ANIECYS"/>
<dbReference type="InterPro" id="IPR036388">
    <property type="entry name" value="WH-like_DNA-bd_sf"/>
</dbReference>
<dbReference type="Pfam" id="PF00931">
    <property type="entry name" value="NB-ARC"/>
    <property type="match status" value="1"/>
</dbReference>
<evidence type="ECO:0000313" key="9">
    <source>
        <dbReference type="Proteomes" id="UP000594261"/>
    </source>
</evidence>
<reference evidence="8" key="2">
    <citation type="submission" date="2021-01" db="UniProtKB">
        <authorList>
            <consortium name="EnsemblPlants"/>
        </authorList>
    </citation>
    <scope>IDENTIFICATION</scope>
</reference>
<dbReference type="InterPro" id="IPR002182">
    <property type="entry name" value="NB-ARC"/>
</dbReference>
<dbReference type="EMBL" id="LRBV02000005">
    <property type="status" value="NOT_ANNOTATED_CDS"/>
    <property type="molecule type" value="Genomic_DNA"/>
</dbReference>
<keyword evidence="4" id="KW-0812">Transmembrane</keyword>
<dbReference type="InterPro" id="IPR032675">
    <property type="entry name" value="LRR_dom_sf"/>
</dbReference>
<keyword evidence="1" id="KW-0677">Repeat</keyword>
<dbReference type="RefSeq" id="XP_030968814.1">
    <property type="nucleotide sequence ID" value="XM_031112954.1"/>
</dbReference>
<feature type="domain" description="Disease resistance protein winged helix" evidence="6">
    <location>
        <begin position="777"/>
        <end position="842"/>
    </location>
</feature>
<evidence type="ECO:0000256" key="4">
    <source>
        <dbReference type="SAM" id="Phobius"/>
    </source>
</evidence>
<dbReference type="Gramene" id="QL05p004917:mrna">
    <property type="protein sequence ID" value="QL05p004917:mrna:CDS:1"/>
    <property type="gene ID" value="QL05p004917"/>
</dbReference>
<dbReference type="Pfam" id="PF23598">
    <property type="entry name" value="LRR_14"/>
    <property type="match status" value="1"/>
</dbReference>
<feature type="compositionally biased region" description="Polar residues" evidence="3">
    <location>
        <begin position="365"/>
        <end position="380"/>
    </location>
</feature>
<dbReference type="OrthoDB" id="611536at2759"/>
<evidence type="ECO:0008006" key="10">
    <source>
        <dbReference type="Google" id="ProtNLM"/>
    </source>
</evidence>
<dbReference type="PANTHER" id="PTHR23155">
    <property type="entry name" value="DISEASE RESISTANCE PROTEIN RP"/>
    <property type="match status" value="1"/>
</dbReference>
<keyword evidence="9" id="KW-1185">Reference proteome</keyword>
<feature type="domain" description="NB-ARC" evidence="5">
    <location>
        <begin position="504"/>
        <end position="687"/>
    </location>
</feature>
<dbReference type="GO" id="GO:0098542">
    <property type="term" value="P:defense response to other organism"/>
    <property type="evidence" value="ECO:0007669"/>
    <property type="project" value="TreeGrafter"/>
</dbReference>
<name>A0A7N2LMM2_QUELO</name>
<evidence type="ECO:0000256" key="3">
    <source>
        <dbReference type="SAM" id="MobiDB-lite"/>
    </source>
</evidence>
<dbReference type="PANTHER" id="PTHR23155:SF955">
    <property type="entry name" value="AAA+ ATPASE DOMAIN-CONTAINING PROTEIN"/>
    <property type="match status" value="1"/>
</dbReference>
<evidence type="ECO:0000256" key="1">
    <source>
        <dbReference type="ARBA" id="ARBA00022737"/>
    </source>
</evidence>
<keyword evidence="2" id="KW-0611">Plant defense</keyword>
<feature type="domain" description="Disease resistance R13L4/SHOC-2-like LRR" evidence="7">
    <location>
        <begin position="921"/>
        <end position="1216"/>
    </location>
</feature>
<dbReference type="InterPro" id="IPR044974">
    <property type="entry name" value="Disease_R_plants"/>
</dbReference>
<sequence length="1245" mass="144151">MSTLFAISISKHFYVHVVPIVCEFFRTIPDRFQNFPLRYLSVVLGLAYLAIILFSYRRFQPLKERYKGLRMHYKLLNALVEDVNHVSKMGKEIDEKAHQHWDSQLRPGGTVQLSADGRAWVTELKEVVRNAESCHNDYDRLCERRQFLKLLYSSLMDFRKIGDFRATMNGARDRIHGLYRKSYDQIYESLERSRSNVRSLQDRPIILEKKPCPYNPDVRLQSTQSIEVKLKGAIHGKLQELDRDRKEDIQYNIEFPLKLLLAFLEDLRGLRMESQTEKAWVENAEDLILELQHDMDHILKTANRMRWLFYLGNWIARGQIKKWYYCYRGLLSFLIYGKNYRYTFKFVRRDSSKSVNDSRKKKQTRTFSSQATTNDDTGISSRLSGFGKKLEQEQGMDEFKQLLDNFKRLQGSIKETKGVEGTEHSRKAWTDQLSTIFQDAEKSFNAYRESKPSDWSENPNKTDFRSKLKPEVDRFHNALYFLQTCISVFRIEVRKENNWVVGLEKDIHNVVSELITNSENGSTYFIVGMKGIGKTTLATMVYYHGEIQKHFKFRYWVPVDDIVDEDKNVLPEKLRKYIMDPPATKKEGKEKEEGTNKKGKEKDYKRDEVKHFLKDKKYLVVLDNISSVGAWGSVKAAFPDSTNGSRIVVTTRVKSVASHAGQNSRDLYKLPLRTKDESMKLFEQMVNLPSEPSNERELFPKDVRSLANEVVGRCGGLPHSILRVGYLLSGGQVTSEEFSRVLEIMDHNETSWSETLPSNDENDFPQDLVKCLSYFGLFPRGSQIPARRLVALWVAEELAVAQQIGDEKKPPEFIAKKYLDDLISLNLVQVVERKPNGKTKTCGFPSALREQWLRLDPNSSLDRCLVYHFDENDKIGTQSLLRSCRNPRSILFFDTREGIKPGEDIGQFLRMGIASGHLLQLKVLDLEFVFRPRLPNAIKKLIHLTYLGLRWTYLEKIPASIGNLTNLQTLDVKHTYIRELPSSIWKLQNLQHLYINQIYRSRILDQPSENSLKNLQTLQGAFVDKDSPLKYGLRRFTNLRKLALAFQLNLSQQTTLAESLLQLKQLQNLKLKSIDEMGRPKDLKATFLSKFDNLSNLFLFGKFETISINGLPGSLTDLTLSASGLSEDPMQELGKLLKLKSLSLYSGSYTGKKMSCSKEGFPELQVLNFWMLRELEEWKVEEHSMPKLKQLEIRSCKSLKVLTGLRNLKALGKLRLKDMPVEVTEKIEQTNERSDIAHFPFVIID</sequence>
<protein>
    <recommendedName>
        <fullName evidence="10">NB-ARC domain-containing protein</fullName>
    </recommendedName>
</protein>
<dbReference type="GeneID" id="115989285"/>
<feature type="region of interest" description="Disordered" evidence="3">
    <location>
        <begin position="581"/>
        <end position="602"/>
    </location>
</feature>
<dbReference type="PRINTS" id="PR00364">
    <property type="entry name" value="DISEASERSIST"/>
</dbReference>
<keyword evidence="4" id="KW-0472">Membrane</keyword>
<evidence type="ECO:0000259" key="6">
    <source>
        <dbReference type="Pfam" id="PF23559"/>
    </source>
</evidence>
<gene>
    <name evidence="8" type="primary">LOC115989285</name>
</gene>
<feature type="transmembrane region" description="Helical" evidence="4">
    <location>
        <begin position="37"/>
        <end position="56"/>
    </location>
</feature>
<keyword evidence="4" id="KW-1133">Transmembrane helix</keyword>
<dbReference type="Proteomes" id="UP000594261">
    <property type="component" value="Chromosome 5"/>
</dbReference>
<dbReference type="Gene3D" id="1.10.10.10">
    <property type="entry name" value="Winged helix-like DNA-binding domain superfamily/Winged helix DNA-binding domain"/>
    <property type="match status" value="1"/>
</dbReference>
<accession>A0A7N2LMM2</accession>
<dbReference type="InParanoid" id="A0A7N2LMM2"/>
<evidence type="ECO:0000259" key="5">
    <source>
        <dbReference type="Pfam" id="PF00931"/>
    </source>
</evidence>
<feature type="region of interest" description="Disordered" evidence="3">
    <location>
        <begin position="355"/>
        <end position="380"/>
    </location>
</feature>
<dbReference type="InterPro" id="IPR042197">
    <property type="entry name" value="Apaf_helical"/>
</dbReference>
<dbReference type="SUPFAM" id="SSF52540">
    <property type="entry name" value="P-loop containing nucleoside triphosphate hydrolases"/>
    <property type="match status" value="1"/>
</dbReference>
<dbReference type="Gene3D" id="3.40.50.300">
    <property type="entry name" value="P-loop containing nucleotide triphosphate hydrolases"/>
    <property type="match status" value="1"/>
</dbReference>
<evidence type="ECO:0000259" key="7">
    <source>
        <dbReference type="Pfam" id="PF23598"/>
    </source>
</evidence>
<dbReference type="Pfam" id="PF23559">
    <property type="entry name" value="WHD_DRP"/>
    <property type="match status" value="1"/>
</dbReference>